<sequence>MKAETGTACLSLAHQISAMSTTQDLSRPDLVRRFTSELKDDSDLASQVKLYQEDLDTEINAQEKLRMDRIYHGQLPAESSLKGLELARQTLQSKCDEFFKSVDAKVEADKSKSGLSRLLHRNATEQKLAHYIRQRGELTVNQVTSIINEVEAQWTESNSKVNMAATNFVKICQRFDAHKQIFQCFPSQTSYTSALCGAITMVIQASVNYSTIAERLSGYVAELSESIALCTQWLDLYSNPAMQARLSDIYTQYFQFFIKVATWYVKPKPSKWLDSFNSNFTTDYEDTTETIKRSIQLIREQALVENAWQLNRLDQSFTSFEKRLFAWVKEIRKEKNEAGGTMTALMLQMTERMNLWEERFEFMQLQAQHETGGTIEGGIKSIDEREIAEIVDIPQGLSRSEANWVCQLLQPHIDRIGGSDGIRLALQTGRLVAEPTIVQPLGNWAQATSGNALKLWIVSPFETGPRTSAQFAALGVIWTAIRARAQFLSYICQRPQYGTIPEMHNVEDKAGMMAMVYSLICQLLQFQPPDDKVYLQPEMLDRLTQPGERWTTGLMLLKHLLENTPTLRYCIISGINLLEGGARGMCREFVDLLFSHARNADWPFRILFTTSGQSRVLDGTVDEQIKLMSHSTFRQMKGRLVYRDIQMSG</sequence>
<protein>
    <recommendedName>
        <fullName evidence="1">DUF7708 domain-containing protein</fullName>
    </recommendedName>
</protein>
<gene>
    <name evidence="2" type="ORF">PENCOP_c002G08993</name>
</gene>
<reference evidence="3" key="1">
    <citation type="journal article" date="2017" name="Nat. Microbiol.">
        <title>Global analysis of biosynthetic gene clusters reveals vast potential of secondary metabolite production in Penicillium species.</title>
        <authorList>
            <person name="Nielsen J.C."/>
            <person name="Grijseels S."/>
            <person name="Prigent S."/>
            <person name="Ji B."/>
            <person name="Dainat J."/>
            <person name="Nielsen K.F."/>
            <person name="Frisvad J.C."/>
            <person name="Workman M."/>
            <person name="Nielsen J."/>
        </authorList>
    </citation>
    <scope>NUCLEOTIDE SEQUENCE [LARGE SCALE GENOMIC DNA]</scope>
    <source>
        <strain evidence="3">IBT 31321</strain>
    </source>
</reference>
<evidence type="ECO:0000259" key="1">
    <source>
        <dbReference type="Pfam" id="PF24809"/>
    </source>
</evidence>
<proteinExistence type="predicted"/>
<name>A0A1V6V0N2_9EURO</name>
<organism evidence="2 3">
    <name type="scientific">Penicillium coprophilum</name>
    <dbReference type="NCBI Taxonomy" id="36646"/>
    <lineage>
        <taxon>Eukaryota</taxon>
        <taxon>Fungi</taxon>
        <taxon>Dikarya</taxon>
        <taxon>Ascomycota</taxon>
        <taxon>Pezizomycotina</taxon>
        <taxon>Eurotiomycetes</taxon>
        <taxon>Eurotiomycetidae</taxon>
        <taxon>Eurotiales</taxon>
        <taxon>Aspergillaceae</taxon>
        <taxon>Penicillium</taxon>
    </lineage>
</organism>
<evidence type="ECO:0000313" key="3">
    <source>
        <dbReference type="Proteomes" id="UP000191500"/>
    </source>
</evidence>
<feature type="domain" description="DUF7708" evidence="1">
    <location>
        <begin position="168"/>
        <end position="306"/>
    </location>
</feature>
<accession>A0A1V6V0N2</accession>
<dbReference type="AlphaFoldDB" id="A0A1V6V0N2"/>
<dbReference type="InterPro" id="IPR056125">
    <property type="entry name" value="DUF7708"/>
</dbReference>
<keyword evidence="3" id="KW-1185">Reference proteome</keyword>
<dbReference type="STRING" id="36646.A0A1V6V0N2"/>
<dbReference type="Proteomes" id="UP000191500">
    <property type="component" value="Unassembled WGS sequence"/>
</dbReference>
<dbReference type="Pfam" id="PF24809">
    <property type="entry name" value="DUF7708"/>
    <property type="match status" value="1"/>
</dbReference>
<comment type="caution">
    <text evidence="2">The sequence shown here is derived from an EMBL/GenBank/DDBJ whole genome shotgun (WGS) entry which is preliminary data.</text>
</comment>
<dbReference type="EMBL" id="MDDG01000002">
    <property type="protein sequence ID" value="OQE44206.1"/>
    <property type="molecule type" value="Genomic_DNA"/>
</dbReference>
<evidence type="ECO:0000313" key="2">
    <source>
        <dbReference type="EMBL" id="OQE44206.1"/>
    </source>
</evidence>